<evidence type="ECO:0000313" key="1">
    <source>
        <dbReference type="EMBL" id="CAG8634214.1"/>
    </source>
</evidence>
<sequence>EHLQRSNPDELFLPNFSEDINSQENIDYERHESSDKPEEPCEIRPDSEEFEDLIMNEDSDDESLDSESLKEGFGEFLDMWVEISAREVEEVSDTDDTDEDDYRMPSKVNDIIHPAVDPVAK</sequence>
<protein>
    <submittedName>
        <fullName evidence="1">2859_t:CDS:1</fullName>
    </submittedName>
</protein>
<reference evidence="1" key="1">
    <citation type="submission" date="2021-06" db="EMBL/GenBank/DDBJ databases">
        <authorList>
            <person name="Kallberg Y."/>
            <person name="Tangrot J."/>
            <person name="Rosling A."/>
        </authorList>
    </citation>
    <scope>NUCLEOTIDE SEQUENCE</scope>
    <source>
        <strain evidence="1">AU212A</strain>
    </source>
</reference>
<dbReference type="Proteomes" id="UP000789860">
    <property type="component" value="Unassembled WGS sequence"/>
</dbReference>
<feature type="non-terminal residue" evidence="1">
    <location>
        <position position="1"/>
    </location>
</feature>
<proteinExistence type="predicted"/>
<organism evidence="1 2">
    <name type="scientific">Scutellospora calospora</name>
    <dbReference type="NCBI Taxonomy" id="85575"/>
    <lineage>
        <taxon>Eukaryota</taxon>
        <taxon>Fungi</taxon>
        <taxon>Fungi incertae sedis</taxon>
        <taxon>Mucoromycota</taxon>
        <taxon>Glomeromycotina</taxon>
        <taxon>Glomeromycetes</taxon>
        <taxon>Diversisporales</taxon>
        <taxon>Gigasporaceae</taxon>
        <taxon>Scutellospora</taxon>
    </lineage>
</organism>
<comment type="caution">
    <text evidence="1">The sequence shown here is derived from an EMBL/GenBank/DDBJ whole genome shotgun (WGS) entry which is preliminary data.</text>
</comment>
<dbReference type="EMBL" id="CAJVPM010020278">
    <property type="protein sequence ID" value="CAG8634214.1"/>
    <property type="molecule type" value="Genomic_DNA"/>
</dbReference>
<evidence type="ECO:0000313" key="2">
    <source>
        <dbReference type="Proteomes" id="UP000789860"/>
    </source>
</evidence>
<keyword evidence="2" id="KW-1185">Reference proteome</keyword>
<accession>A0ACA9N4V9</accession>
<gene>
    <name evidence="1" type="ORF">SCALOS_LOCUS8082</name>
</gene>
<name>A0ACA9N4V9_9GLOM</name>